<dbReference type="SMART" id="SM00947">
    <property type="entry name" value="Pro_CA"/>
    <property type="match status" value="1"/>
</dbReference>
<evidence type="ECO:0000313" key="10">
    <source>
        <dbReference type="EMBL" id="GGY27352.1"/>
    </source>
</evidence>
<keyword evidence="4 7" id="KW-0862">Zinc</keyword>
<comment type="caution">
    <text evidence="10">The sequence shown here is derived from an EMBL/GenBank/DDBJ whole genome shotgun (WGS) entry which is preliminary data.</text>
</comment>
<feature type="compositionally biased region" description="Low complexity" evidence="8">
    <location>
        <begin position="33"/>
        <end position="55"/>
    </location>
</feature>
<dbReference type="GO" id="GO:0015976">
    <property type="term" value="P:carbon utilization"/>
    <property type="evidence" value="ECO:0007669"/>
    <property type="project" value="InterPro"/>
</dbReference>
<evidence type="ECO:0000256" key="2">
    <source>
        <dbReference type="ARBA" id="ARBA00012925"/>
    </source>
</evidence>
<protein>
    <recommendedName>
        <fullName evidence="2">carbonic anhydrase</fullName>
        <ecNumber evidence="2">4.2.1.1</ecNumber>
    </recommendedName>
</protein>
<dbReference type="SUPFAM" id="SSF53056">
    <property type="entry name" value="beta-carbonic anhydrase, cab"/>
    <property type="match status" value="1"/>
</dbReference>
<evidence type="ECO:0000256" key="4">
    <source>
        <dbReference type="ARBA" id="ARBA00022833"/>
    </source>
</evidence>
<dbReference type="Pfam" id="PF00484">
    <property type="entry name" value="Pro_CA"/>
    <property type="match status" value="1"/>
</dbReference>
<comment type="catalytic activity">
    <reaction evidence="6">
        <text>hydrogencarbonate + H(+) = CO2 + H2O</text>
        <dbReference type="Rhea" id="RHEA:10748"/>
        <dbReference type="ChEBI" id="CHEBI:15377"/>
        <dbReference type="ChEBI" id="CHEBI:15378"/>
        <dbReference type="ChEBI" id="CHEBI:16526"/>
        <dbReference type="ChEBI" id="CHEBI:17544"/>
        <dbReference type="EC" id="4.2.1.1"/>
    </reaction>
</comment>
<comment type="cofactor">
    <cofactor evidence="7">
        <name>Zn(2+)</name>
        <dbReference type="ChEBI" id="CHEBI:29105"/>
    </cofactor>
    <text evidence="7">Binds 1 zinc ion per subunit.</text>
</comment>
<feature type="region of interest" description="Disordered" evidence="8">
    <location>
        <begin position="26"/>
        <end position="85"/>
    </location>
</feature>
<reference evidence="10" key="1">
    <citation type="journal article" date="2014" name="Int. J. Syst. Evol. Microbiol.">
        <title>Complete genome sequence of Corynebacterium casei LMG S-19264T (=DSM 44701T), isolated from a smear-ripened cheese.</title>
        <authorList>
            <consortium name="US DOE Joint Genome Institute (JGI-PGF)"/>
            <person name="Walter F."/>
            <person name="Albersmeier A."/>
            <person name="Kalinowski J."/>
            <person name="Ruckert C."/>
        </authorList>
    </citation>
    <scope>NUCLEOTIDE SEQUENCE</scope>
    <source>
        <strain evidence="10">KCTC 32182</strain>
    </source>
</reference>
<reference evidence="10" key="2">
    <citation type="submission" date="2020-09" db="EMBL/GenBank/DDBJ databases">
        <authorList>
            <person name="Sun Q."/>
            <person name="Kim S."/>
        </authorList>
    </citation>
    <scope>NUCLEOTIDE SEQUENCE</scope>
    <source>
        <strain evidence="10">KCTC 32182</strain>
    </source>
</reference>
<feature type="compositionally biased region" description="Basic residues" evidence="8">
    <location>
        <begin position="56"/>
        <end position="65"/>
    </location>
</feature>
<evidence type="ECO:0000256" key="7">
    <source>
        <dbReference type="PIRSR" id="PIRSR601765-1"/>
    </source>
</evidence>
<name>A0A918P5R7_9NEIS</name>
<dbReference type="InterPro" id="IPR001765">
    <property type="entry name" value="Carbonic_anhydrase"/>
</dbReference>
<feature type="binding site" evidence="7">
    <location>
        <position position="183"/>
    </location>
    <ligand>
        <name>Zn(2+)</name>
        <dbReference type="ChEBI" id="CHEBI:29105"/>
    </ligand>
</feature>
<comment type="similarity">
    <text evidence="1">Belongs to the beta-class carbonic anhydrase family.</text>
</comment>
<dbReference type="GO" id="GO:0004089">
    <property type="term" value="F:carbonate dehydratase activity"/>
    <property type="evidence" value="ECO:0007669"/>
    <property type="project" value="UniProtKB-EC"/>
</dbReference>
<dbReference type="EC" id="4.2.1.1" evidence="2"/>
<dbReference type="PROSITE" id="PS00704">
    <property type="entry name" value="PROK_CO2_ANHYDRASE_1"/>
    <property type="match status" value="1"/>
</dbReference>
<feature type="binding site" evidence="7">
    <location>
        <position position="130"/>
    </location>
    <ligand>
        <name>Zn(2+)</name>
        <dbReference type="ChEBI" id="CHEBI:29105"/>
    </ligand>
</feature>
<feature type="signal peptide" evidence="9">
    <location>
        <begin position="1"/>
        <end position="24"/>
    </location>
</feature>
<evidence type="ECO:0000256" key="9">
    <source>
        <dbReference type="SAM" id="SignalP"/>
    </source>
</evidence>
<proteinExistence type="inferred from homology"/>
<dbReference type="InterPro" id="IPR036874">
    <property type="entry name" value="Carbonic_anhydrase_sf"/>
</dbReference>
<accession>A0A918P5R7</accession>
<dbReference type="InterPro" id="IPR015892">
    <property type="entry name" value="Carbonic_anhydrase_CS"/>
</dbReference>
<evidence type="ECO:0000256" key="6">
    <source>
        <dbReference type="ARBA" id="ARBA00048348"/>
    </source>
</evidence>
<dbReference type="PANTHER" id="PTHR11002:SF76">
    <property type="entry name" value="CARBONIC ANHYDRASE"/>
    <property type="match status" value="1"/>
</dbReference>
<feature type="binding site" evidence="7">
    <location>
        <position position="180"/>
    </location>
    <ligand>
        <name>Zn(2+)</name>
        <dbReference type="ChEBI" id="CHEBI:29105"/>
    </ligand>
</feature>
<evidence type="ECO:0000256" key="3">
    <source>
        <dbReference type="ARBA" id="ARBA00022723"/>
    </source>
</evidence>
<gene>
    <name evidence="10" type="ORF">GCM10011289_33470</name>
</gene>
<evidence type="ECO:0000313" key="11">
    <source>
        <dbReference type="Proteomes" id="UP000645257"/>
    </source>
</evidence>
<organism evidence="10 11">
    <name type="scientific">Paludibacterium paludis</name>
    <dbReference type="NCBI Taxonomy" id="1225769"/>
    <lineage>
        <taxon>Bacteria</taxon>
        <taxon>Pseudomonadati</taxon>
        <taxon>Pseudomonadota</taxon>
        <taxon>Betaproteobacteria</taxon>
        <taxon>Neisseriales</taxon>
        <taxon>Chromobacteriaceae</taxon>
        <taxon>Paludibacterium</taxon>
    </lineage>
</organism>
<evidence type="ECO:0000256" key="8">
    <source>
        <dbReference type="SAM" id="MobiDB-lite"/>
    </source>
</evidence>
<keyword evidence="9" id="KW-0732">Signal</keyword>
<feature type="binding site" evidence="7">
    <location>
        <position position="128"/>
    </location>
    <ligand>
        <name>Zn(2+)</name>
        <dbReference type="ChEBI" id="CHEBI:29105"/>
    </ligand>
</feature>
<keyword evidence="3 7" id="KW-0479">Metal-binding</keyword>
<dbReference type="RefSeq" id="WP_189536448.1">
    <property type="nucleotide sequence ID" value="NZ_BMYX01000024.1"/>
</dbReference>
<dbReference type="GO" id="GO:0008270">
    <property type="term" value="F:zinc ion binding"/>
    <property type="evidence" value="ECO:0007669"/>
    <property type="project" value="InterPro"/>
</dbReference>
<dbReference type="Gene3D" id="3.40.1050.10">
    <property type="entry name" value="Carbonic anhydrase"/>
    <property type="match status" value="1"/>
</dbReference>
<keyword evidence="11" id="KW-1185">Reference proteome</keyword>
<dbReference type="EMBL" id="BMYX01000024">
    <property type="protein sequence ID" value="GGY27352.1"/>
    <property type="molecule type" value="Genomic_DNA"/>
</dbReference>
<dbReference type="PANTHER" id="PTHR11002">
    <property type="entry name" value="CARBONIC ANHYDRASE"/>
    <property type="match status" value="1"/>
</dbReference>
<feature type="chain" id="PRO_5038008098" description="carbonic anhydrase" evidence="9">
    <location>
        <begin position="25"/>
        <end position="293"/>
    </location>
</feature>
<evidence type="ECO:0000256" key="5">
    <source>
        <dbReference type="ARBA" id="ARBA00023239"/>
    </source>
</evidence>
<evidence type="ECO:0000256" key="1">
    <source>
        <dbReference type="ARBA" id="ARBA00006217"/>
    </source>
</evidence>
<dbReference type="AlphaFoldDB" id="A0A918P5R7"/>
<keyword evidence="5" id="KW-0456">Lyase</keyword>
<sequence>MSPSRSLPAIVAIACFAAPSVVPAQETPQALEPSVKQSPAPVSAPAAHAAAPSRKPAVKHGRVSRLRSASDSHDAAGHGEPHGNEVAQVRGVVSTILAANQAYMKGHGAAYFNAFADKQTPRATVLTCADSRVQANVMHADPVNDLFLVRDIGNQIATVEGSIEYGVRHLHTPLLLIVGHAACGAIKAASSDYSGLEPSIRKELDTINIPKGGDPTNGALLNVNNQVESAILKFSGEVESGHLAVIGAFYDFRNDLKQGLGKLVITNINGETDPEILRTWTRQGQFFKTGFAK</sequence>
<dbReference type="Proteomes" id="UP000645257">
    <property type="component" value="Unassembled WGS sequence"/>
</dbReference>
<feature type="compositionally biased region" description="Basic and acidic residues" evidence="8">
    <location>
        <begin position="68"/>
        <end position="83"/>
    </location>
</feature>